<dbReference type="PROSITE" id="PS50106">
    <property type="entry name" value="PDZ"/>
    <property type="match status" value="1"/>
</dbReference>
<dbReference type="Proteomes" id="UP000678393">
    <property type="component" value="Unassembled WGS sequence"/>
</dbReference>
<feature type="non-terminal residue" evidence="2">
    <location>
        <position position="166"/>
    </location>
</feature>
<feature type="domain" description="PDZ" evidence="1">
    <location>
        <begin position="44"/>
        <end position="107"/>
    </location>
</feature>
<dbReference type="Gene3D" id="2.30.42.10">
    <property type="match status" value="1"/>
</dbReference>
<keyword evidence="3" id="KW-1185">Reference proteome</keyword>
<name>A0A8S3ZL64_9EUPU</name>
<reference evidence="2" key="1">
    <citation type="submission" date="2021-04" db="EMBL/GenBank/DDBJ databases">
        <authorList>
            <consortium name="Molecular Ecology Group"/>
        </authorList>
    </citation>
    <scope>NUCLEOTIDE SEQUENCE</scope>
</reference>
<dbReference type="GO" id="GO:0005737">
    <property type="term" value="C:cytoplasm"/>
    <property type="evidence" value="ECO:0007669"/>
    <property type="project" value="TreeGrafter"/>
</dbReference>
<gene>
    <name evidence="2" type="ORF">CUNI_LOCUS14296</name>
</gene>
<dbReference type="GO" id="GO:0007165">
    <property type="term" value="P:signal transduction"/>
    <property type="evidence" value="ECO:0007669"/>
    <property type="project" value="TreeGrafter"/>
</dbReference>
<dbReference type="Pfam" id="PF00595">
    <property type="entry name" value="PDZ"/>
    <property type="match status" value="1"/>
</dbReference>
<dbReference type="SMART" id="SM00228">
    <property type="entry name" value="PDZ"/>
    <property type="match status" value="1"/>
</dbReference>
<evidence type="ECO:0000259" key="1">
    <source>
        <dbReference type="PROSITE" id="PS50106"/>
    </source>
</evidence>
<evidence type="ECO:0000313" key="3">
    <source>
        <dbReference type="Proteomes" id="UP000678393"/>
    </source>
</evidence>
<dbReference type="EMBL" id="CAJHNH020003195">
    <property type="protein sequence ID" value="CAG5128738.1"/>
    <property type="molecule type" value="Genomic_DNA"/>
</dbReference>
<dbReference type="InterPro" id="IPR036034">
    <property type="entry name" value="PDZ_sf"/>
</dbReference>
<evidence type="ECO:0000313" key="2">
    <source>
        <dbReference type="EMBL" id="CAG5128738.1"/>
    </source>
</evidence>
<comment type="caution">
    <text evidence="2">The sequence shown here is derived from an EMBL/GenBank/DDBJ whole genome shotgun (WGS) entry which is preliminary data.</text>
</comment>
<protein>
    <recommendedName>
        <fullName evidence="1">PDZ domain-containing protein</fullName>
    </recommendedName>
</protein>
<dbReference type="FunFam" id="2.30.42.10:FF:000144">
    <property type="entry name" value="Membrane associated guanylate kinase, WW and PDZ domain containing 2"/>
    <property type="match status" value="1"/>
</dbReference>
<dbReference type="AlphaFoldDB" id="A0A8S3ZL64"/>
<dbReference type="PANTHER" id="PTHR10316:SF40">
    <property type="entry name" value="LD27118P"/>
    <property type="match status" value="1"/>
</dbReference>
<dbReference type="SUPFAM" id="SSF50156">
    <property type="entry name" value="PDZ domain-like"/>
    <property type="match status" value="1"/>
</dbReference>
<dbReference type="OrthoDB" id="66881at2759"/>
<dbReference type="PANTHER" id="PTHR10316">
    <property type="entry name" value="MEMBRANE ASSOCIATED GUANYLATE KINASE-RELATED"/>
    <property type="match status" value="1"/>
</dbReference>
<proteinExistence type="predicted"/>
<accession>A0A8S3ZL64</accession>
<organism evidence="2 3">
    <name type="scientific">Candidula unifasciata</name>
    <dbReference type="NCBI Taxonomy" id="100452"/>
    <lineage>
        <taxon>Eukaryota</taxon>
        <taxon>Metazoa</taxon>
        <taxon>Spiralia</taxon>
        <taxon>Lophotrochozoa</taxon>
        <taxon>Mollusca</taxon>
        <taxon>Gastropoda</taxon>
        <taxon>Heterobranchia</taxon>
        <taxon>Euthyneura</taxon>
        <taxon>Panpulmonata</taxon>
        <taxon>Eupulmonata</taxon>
        <taxon>Stylommatophora</taxon>
        <taxon>Helicina</taxon>
        <taxon>Helicoidea</taxon>
        <taxon>Geomitridae</taxon>
        <taxon>Candidula</taxon>
    </lineage>
</organism>
<dbReference type="InterPro" id="IPR001478">
    <property type="entry name" value="PDZ"/>
</dbReference>
<sequence>MNSTSSLSPSNSHDERGLIAMMSHDDAIPDLVSLSINSRPEILTIPIVKGPMGFGFTIADSPYGQRVKQILDQARCKNLAEGDLLVMINSHNVSELPHQQTVQVLKECQQDKETIIVVQRGGIPPPGKVKRQIKMSQSFDERQQQQQSEAVTGSRGLYIYQHQDHV</sequence>
<dbReference type="CDD" id="cd06732">
    <property type="entry name" value="PDZ2_MAGI-1_3-like"/>
    <property type="match status" value="1"/>
</dbReference>